<evidence type="ECO:0000313" key="5">
    <source>
        <dbReference type="EMBL" id="KAF4610468.1"/>
    </source>
</evidence>
<keyword evidence="2" id="KW-0677">Repeat</keyword>
<evidence type="ECO:0000256" key="1">
    <source>
        <dbReference type="ARBA" id="ARBA00022574"/>
    </source>
</evidence>
<dbReference type="InterPro" id="IPR050505">
    <property type="entry name" value="WDR55/POC1"/>
</dbReference>
<protein>
    <recommendedName>
        <fullName evidence="7">WD40 repeat-like protein</fullName>
    </recommendedName>
</protein>
<feature type="region of interest" description="Disordered" evidence="4">
    <location>
        <begin position="319"/>
        <end position="344"/>
    </location>
</feature>
<dbReference type="PANTHER" id="PTHR44019">
    <property type="entry name" value="WD REPEAT-CONTAINING PROTEIN 55"/>
    <property type="match status" value="1"/>
</dbReference>
<comment type="caution">
    <text evidence="5">The sequence shown here is derived from an EMBL/GenBank/DDBJ whole genome shotgun (WGS) entry which is preliminary data.</text>
</comment>
<keyword evidence="1 3" id="KW-0853">WD repeat</keyword>
<sequence length="836" mass="92576">MEEEILDVDKFYKKYEVTEEDGIEAIDRNEYRQAKRRSRSKTAGQDRDRARSRSNAAANASAGPSTGLQVRERLVNHRAGVSMEPRVIIHNGEPYLATPIHQVGADHGSSRPTASILVKRYVSSASAAVLTSSAQKRRKLQGDDPSGSNIPRLSSPRAGPSTPSASTSTGVTMNRAIEVIDLSPQTGKRKRTQVQAQVAGPSGITRKQAPIRCSTPEVINIGSSDEDERLSPKHKKIRDRSLSIESLTEMPLPSTPTPFNHSFSLSLPPVDTKPESDSESSDDEWDLNDATRWKPIENKNRLDNFDIANDIDFEHLSIKEEQSDGRSSPLNRMHPNMTKFNDWPPKRMSGPEQFLWDELKRSNLRWRPPIMTMLTASASSYMRPFSRDFPLDKLKIASSFKKAPGSIARVVQKCKYTAIASASIAGLPDSSDDEENPSIHYNRPGSLLIAGCNKVFTPSGHQRKHDMYAGNNVQSLKYYAVHDVKFAPTSDILVSSGADKTVKIWSLTDTETPDVDDTEAEYCPWKEIHSYGFKTAPQELGFKSQQTGDSGPLVLAIGEKLLHIKSFAPNADELTATSSASYLVMPLGSPHVVGSIAWGLGPTADRLYVSMEPTDLSKFNGMHKVFDIKSQKIIYSLQSYEAGDSLSLNASGTMLALSTRARENTHILRLFDVTRNLHKPTCTINLQKFPILYDSFEGEVSCSAFSPDETYLAVARNDNHVHIYDLRYLTEGPLFDYTHSGESKVDVPTNTYGVVKVEWLHSEQTRRMVLVSGGEDGCVRLWDPSKSDIEGKNGQIIAEVNSDIAHFSVGNVWEGEHQLVVGDCSGEVTIFDRLCI</sequence>
<feature type="region of interest" description="Disordered" evidence="4">
    <location>
        <begin position="222"/>
        <end position="286"/>
    </location>
</feature>
<accession>A0A8H4VIA4</accession>
<dbReference type="PROSITE" id="PS50294">
    <property type="entry name" value="WD_REPEATS_REGION"/>
    <property type="match status" value="1"/>
</dbReference>
<evidence type="ECO:0000256" key="3">
    <source>
        <dbReference type="PROSITE-ProRule" id="PRU00221"/>
    </source>
</evidence>
<feature type="region of interest" description="Disordered" evidence="4">
    <location>
        <begin position="131"/>
        <end position="171"/>
    </location>
</feature>
<dbReference type="Gene3D" id="2.130.10.10">
    <property type="entry name" value="YVTN repeat-like/Quinoprotein amine dehydrogenase"/>
    <property type="match status" value="1"/>
</dbReference>
<dbReference type="AlphaFoldDB" id="A0A8H4VIA4"/>
<dbReference type="InterPro" id="IPR036322">
    <property type="entry name" value="WD40_repeat_dom_sf"/>
</dbReference>
<evidence type="ECO:0000256" key="2">
    <source>
        <dbReference type="ARBA" id="ARBA00022737"/>
    </source>
</evidence>
<evidence type="ECO:0008006" key="7">
    <source>
        <dbReference type="Google" id="ProtNLM"/>
    </source>
</evidence>
<reference evidence="5 6" key="1">
    <citation type="submission" date="2019-12" db="EMBL/GenBank/DDBJ databases">
        <authorList>
            <person name="Floudas D."/>
            <person name="Bentzer J."/>
            <person name="Ahren D."/>
            <person name="Johansson T."/>
            <person name="Persson P."/>
            <person name="Tunlid A."/>
        </authorList>
    </citation>
    <scope>NUCLEOTIDE SEQUENCE [LARGE SCALE GENOMIC DNA]</scope>
    <source>
        <strain evidence="5 6">CBS 102.39</strain>
    </source>
</reference>
<feature type="repeat" description="WD" evidence="3">
    <location>
        <begin position="481"/>
        <end position="515"/>
    </location>
</feature>
<dbReference type="InterPro" id="IPR015943">
    <property type="entry name" value="WD40/YVTN_repeat-like_dom_sf"/>
</dbReference>
<feature type="repeat" description="WD" evidence="3">
    <location>
        <begin position="770"/>
        <end position="783"/>
    </location>
</feature>
<feature type="compositionally biased region" description="Low complexity" evidence="4">
    <location>
        <begin position="53"/>
        <end position="62"/>
    </location>
</feature>
<dbReference type="Pfam" id="PF00400">
    <property type="entry name" value="WD40"/>
    <property type="match status" value="3"/>
</dbReference>
<dbReference type="EMBL" id="JAACJL010000058">
    <property type="protein sequence ID" value="KAF4610468.1"/>
    <property type="molecule type" value="Genomic_DNA"/>
</dbReference>
<feature type="compositionally biased region" description="Low complexity" evidence="4">
    <location>
        <begin position="154"/>
        <end position="170"/>
    </location>
</feature>
<dbReference type="Proteomes" id="UP000521872">
    <property type="component" value="Unassembled WGS sequence"/>
</dbReference>
<dbReference type="PANTHER" id="PTHR44019:SF8">
    <property type="entry name" value="POC1 CENTRIOLAR PROTEIN HOMOLOG"/>
    <property type="match status" value="1"/>
</dbReference>
<name>A0A8H4VIA4_9AGAR</name>
<evidence type="ECO:0000256" key="4">
    <source>
        <dbReference type="SAM" id="MobiDB-lite"/>
    </source>
</evidence>
<gene>
    <name evidence="5" type="ORF">D9613_007014</name>
</gene>
<evidence type="ECO:0000313" key="6">
    <source>
        <dbReference type="Proteomes" id="UP000521872"/>
    </source>
</evidence>
<keyword evidence="6" id="KW-1185">Reference proteome</keyword>
<dbReference type="SMART" id="SM00320">
    <property type="entry name" value="WD40"/>
    <property type="match status" value="3"/>
</dbReference>
<organism evidence="5 6">
    <name type="scientific">Agrocybe pediades</name>
    <dbReference type="NCBI Taxonomy" id="84607"/>
    <lineage>
        <taxon>Eukaryota</taxon>
        <taxon>Fungi</taxon>
        <taxon>Dikarya</taxon>
        <taxon>Basidiomycota</taxon>
        <taxon>Agaricomycotina</taxon>
        <taxon>Agaricomycetes</taxon>
        <taxon>Agaricomycetidae</taxon>
        <taxon>Agaricales</taxon>
        <taxon>Agaricineae</taxon>
        <taxon>Strophariaceae</taxon>
        <taxon>Agrocybe</taxon>
    </lineage>
</organism>
<feature type="region of interest" description="Disordered" evidence="4">
    <location>
        <begin position="27"/>
        <end position="70"/>
    </location>
</feature>
<proteinExistence type="predicted"/>
<dbReference type="PROSITE" id="PS50082">
    <property type="entry name" value="WD_REPEATS_2"/>
    <property type="match status" value="3"/>
</dbReference>
<dbReference type="SUPFAM" id="SSF50978">
    <property type="entry name" value="WD40 repeat-like"/>
    <property type="match status" value="1"/>
</dbReference>
<feature type="compositionally biased region" description="Acidic residues" evidence="4">
    <location>
        <begin position="277"/>
        <end position="286"/>
    </location>
</feature>
<feature type="repeat" description="WD" evidence="3">
    <location>
        <begin position="693"/>
        <end position="727"/>
    </location>
</feature>
<dbReference type="InterPro" id="IPR001680">
    <property type="entry name" value="WD40_rpt"/>
</dbReference>